<sequence>MAMAESGLPPDARTRALGASMTSAQAQLVDEMQDLTVQDDFDPFDSYCELPDDTIDAHLAVPAQNEWYHGELDRHSAEMRLLNSGTPGSYLVRESESKPGSYVLSYMGIKGINHFRITAVCGDYYVGGRQFQSLQELIGYYTHVSNILKNERLQYPVAPPEPVDDKKRVIANLPYTKVPDTDELSFVAGEVFIVHNELGGGWLWVTSQKTGESGIIVEDLVRHVDERTDIHDGKSWYHGNISKDDAAELLCKEGDVGSFLIRNSDKNPGDYSLSFRGPNKIQRFRVQRFQRQYMMGGRYYNSLDDIIEHYRKEEIIDGHYLVVPIEPLKYRKPQLTQIDSSPVIYEEIKRRRSSGFGLHLMSGTSDSVVKQGNLSKRSQKHKKWRDYFFILNSTKQHLYYFDNEKRTKPRGVIDLGYASVYTVHESLFNQPNCFQIVVKVTNDMEVYYLNAETQQLSEEWIEALRSCCSRAVWPTITQRTQKKRGVKQLKSLKLHILEAHKIPPKVLSHPYCVVSLNEIKVARTPVQQPPDPVWDEEFMFDDFPDDIDSFTLDIYNGAKRAKSVPIFRATVLLHRLPNGQFLDEWYPLLNVSTTLRGDTGSIRARAQYLQETLMPLKEYEPLKDLILNDPDYQTIFALEEACAKDRSHLASILLDIFRHEQKELSLLENLNRREIQREVSHFTEERSTLFRSNTLATTMMDKYMKTTANAFVQHAIKKVVLKIMDAKYSCELNPLKLDKGADATDNLEHLIGFLTEIIESIFNSANKCPEPLRYLCFCLQRDVRTKWPEDNISPARAVGGFIFLRLICPAILNPRLFNIVSETPSPMAARTLMMVVKAIQNLANHVEFVANYKEPFMEAINPFIVINKGRMTHFFLQLASVENMPPPEMPPSIDLSRQLAALHQMCVSHIKELQQLSTVQPSLKRLLAVTEMLSQSKNQYIGEVEASRDSMGF</sequence>
<feature type="domain" description="PH" evidence="8">
    <location>
        <begin position="367"/>
        <end position="469"/>
    </location>
</feature>
<keyword evidence="2" id="KW-0343">GTPase activation</keyword>
<organism evidence="11 12">
    <name type="scientific">Holothuria leucospilota</name>
    <name type="common">Black long sea cucumber</name>
    <name type="synonym">Mertensiothuria leucospilota</name>
    <dbReference type="NCBI Taxonomy" id="206669"/>
    <lineage>
        <taxon>Eukaryota</taxon>
        <taxon>Metazoa</taxon>
        <taxon>Echinodermata</taxon>
        <taxon>Eleutherozoa</taxon>
        <taxon>Echinozoa</taxon>
        <taxon>Holothuroidea</taxon>
        <taxon>Aspidochirotacea</taxon>
        <taxon>Aspidochirotida</taxon>
        <taxon>Holothuriidae</taxon>
        <taxon>Holothuria</taxon>
    </lineage>
</organism>
<dbReference type="EMBL" id="JAIZAY010000014">
    <property type="protein sequence ID" value="KAJ8029910.1"/>
    <property type="molecule type" value="Genomic_DNA"/>
</dbReference>
<evidence type="ECO:0000313" key="12">
    <source>
        <dbReference type="Proteomes" id="UP001152320"/>
    </source>
</evidence>
<evidence type="ECO:0000259" key="10">
    <source>
        <dbReference type="PROSITE" id="PS50018"/>
    </source>
</evidence>
<dbReference type="InterPro" id="IPR035892">
    <property type="entry name" value="C2_domain_sf"/>
</dbReference>
<evidence type="ECO:0000256" key="3">
    <source>
        <dbReference type="ARBA" id="ARBA00022999"/>
    </source>
</evidence>
<dbReference type="InterPro" id="IPR036028">
    <property type="entry name" value="SH3-like_dom_sf"/>
</dbReference>
<dbReference type="AlphaFoldDB" id="A0A9Q1H295"/>
<keyword evidence="12" id="KW-1185">Reference proteome</keyword>
<dbReference type="Pfam" id="PF00017">
    <property type="entry name" value="SH2"/>
    <property type="match status" value="2"/>
</dbReference>
<dbReference type="InterPro" id="IPR035652">
    <property type="entry name" value="RasGAP_SH3"/>
</dbReference>
<dbReference type="Pfam" id="PF00616">
    <property type="entry name" value="RasGAP"/>
    <property type="match status" value="2"/>
</dbReference>
<evidence type="ECO:0000256" key="2">
    <source>
        <dbReference type="ARBA" id="ARBA00022468"/>
    </source>
</evidence>
<dbReference type="SMART" id="SM00239">
    <property type="entry name" value="C2"/>
    <property type="match status" value="1"/>
</dbReference>
<feature type="domain" description="SH3" evidence="7">
    <location>
        <begin position="164"/>
        <end position="226"/>
    </location>
</feature>
<dbReference type="PRINTS" id="PR00401">
    <property type="entry name" value="SH2DOMAIN"/>
</dbReference>
<dbReference type="InterPro" id="IPR011993">
    <property type="entry name" value="PH-like_dom_sf"/>
</dbReference>
<dbReference type="SUPFAM" id="SSF49562">
    <property type="entry name" value="C2 domain (Calcium/lipid-binding domain, CaLB)"/>
    <property type="match status" value="1"/>
</dbReference>
<dbReference type="Gene3D" id="1.10.506.10">
    <property type="entry name" value="GTPase Activation - p120gap, domain 1"/>
    <property type="match status" value="2"/>
</dbReference>
<dbReference type="GO" id="GO:0005096">
    <property type="term" value="F:GTPase activator activity"/>
    <property type="evidence" value="ECO:0007669"/>
    <property type="project" value="UniProtKB-KW"/>
</dbReference>
<dbReference type="SMART" id="SM00252">
    <property type="entry name" value="SH2"/>
    <property type="match status" value="2"/>
</dbReference>
<dbReference type="PROSITE" id="PS50003">
    <property type="entry name" value="PH_DOMAIN"/>
    <property type="match status" value="1"/>
</dbReference>
<evidence type="ECO:0000256" key="1">
    <source>
        <dbReference type="ARBA" id="ARBA00022443"/>
    </source>
</evidence>
<dbReference type="Proteomes" id="UP001152320">
    <property type="component" value="Chromosome 14"/>
</dbReference>
<dbReference type="InterPro" id="IPR008936">
    <property type="entry name" value="Rho_GTPase_activation_prot"/>
</dbReference>
<protein>
    <submittedName>
        <fullName evidence="11">Ras GTPase-activating protein 1</fullName>
    </submittedName>
</protein>
<dbReference type="SMART" id="SM00323">
    <property type="entry name" value="RasGAP"/>
    <property type="match status" value="1"/>
</dbReference>
<dbReference type="InterPro" id="IPR001452">
    <property type="entry name" value="SH3_domain"/>
</dbReference>
<dbReference type="PANTHER" id="PTHR10194">
    <property type="entry name" value="RAS GTPASE-ACTIVATING PROTEINS"/>
    <property type="match status" value="1"/>
</dbReference>
<accession>A0A9Q1H295</accession>
<dbReference type="SUPFAM" id="SSF55550">
    <property type="entry name" value="SH2 domain"/>
    <property type="match status" value="2"/>
</dbReference>
<dbReference type="SUPFAM" id="SSF50044">
    <property type="entry name" value="SH3-domain"/>
    <property type="match status" value="1"/>
</dbReference>
<dbReference type="InterPro" id="IPR000008">
    <property type="entry name" value="C2_dom"/>
</dbReference>
<dbReference type="SUPFAM" id="SSF48350">
    <property type="entry name" value="GTPase activation domain, GAP"/>
    <property type="match status" value="1"/>
</dbReference>
<dbReference type="Gene3D" id="3.30.505.10">
    <property type="entry name" value="SH2 domain"/>
    <property type="match status" value="2"/>
</dbReference>
<proteinExistence type="predicted"/>
<dbReference type="PROSITE" id="PS50002">
    <property type="entry name" value="SH3"/>
    <property type="match status" value="1"/>
</dbReference>
<gene>
    <name evidence="11" type="ORF">HOLleu_29437</name>
</gene>
<dbReference type="PROSITE" id="PS00509">
    <property type="entry name" value="RAS_GTPASE_ACTIV_1"/>
    <property type="match status" value="1"/>
</dbReference>
<evidence type="ECO:0000256" key="4">
    <source>
        <dbReference type="PROSITE-ProRule" id="PRU00191"/>
    </source>
</evidence>
<dbReference type="PANTHER" id="PTHR10194:SF146">
    <property type="entry name" value="RAS GTPASE-ACTIVATING PROTEIN 1"/>
    <property type="match status" value="1"/>
</dbReference>
<comment type="caution">
    <text evidence="11">The sequence shown here is derived from an EMBL/GenBank/DDBJ whole genome shotgun (WGS) entry which is preliminary data.</text>
</comment>
<dbReference type="Pfam" id="PF00168">
    <property type="entry name" value="C2"/>
    <property type="match status" value="1"/>
</dbReference>
<dbReference type="SMART" id="SM00233">
    <property type="entry name" value="PH"/>
    <property type="match status" value="1"/>
</dbReference>
<dbReference type="PROSITE" id="PS50004">
    <property type="entry name" value="C2"/>
    <property type="match status" value="1"/>
</dbReference>
<feature type="domain" description="SH2" evidence="6">
    <location>
        <begin position="67"/>
        <end position="157"/>
    </location>
</feature>
<evidence type="ECO:0000259" key="8">
    <source>
        <dbReference type="PROSITE" id="PS50003"/>
    </source>
</evidence>
<dbReference type="Gene3D" id="2.30.29.30">
    <property type="entry name" value="Pleckstrin-homology domain (PH domain)/Phosphotyrosine-binding domain (PTB)"/>
    <property type="match status" value="1"/>
</dbReference>
<dbReference type="Pfam" id="PF00169">
    <property type="entry name" value="PH"/>
    <property type="match status" value="1"/>
</dbReference>
<name>A0A9Q1H295_HOLLE</name>
<dbReference type="PROSITE" id="PS50018">
    <property type="entry name" value="RAS_GTPASE_ACTIV_2"/>
    <property type="match status" value="1"/>
</dbReference>
<dbReference type="PROSITE" id="PS50001">
    <property type="entry name" value="SH2"/>
    <property type="match status" value="2"/>
</dbReference>
<evidence type="ECO:0000259" key="9">
    <source>
        <dbReference type="PROSITE" id="PS50004"/>
    </source>
</evidence>
<dbReference type="InterPro" id="IPR023152">
    <property type="entry name" value="RasGAP_CS"/>
</dbReference>
<feature type="domain" description="C2" evidence="9">
    <location>
        <begin position="473"/>
        <end position="586"/>
    </location>
</feature>
<dbReference type="InterPro" id="IPR001849">
    <property type="entry name" value="PH_domain"/>
</dbReference>
<dbReference type="InterPro" id="IPR036860">
    <property type="entry name" value="SH2_dom_sf"/>
</dbReference>
<dbReference type="Pfam" id="PF00018">
    <property type="entry name" value="SH3_1"/>
    <property type="match status" value="1"/>
</dbReference>
<dbReference type="Gene3D" id="2.60.40.150">
    <property type="entry name" value="C2 domain"/>
    <property type="match status" value="1"/>
</dbReference>
<dbReference type="SUPFAM" id="SSF50729">
    <property type="entry name" value="PH domain-like"/>
    <property type="match status" value="1"/>
</dbReference>
<keyword evidence="1 5" id="KW-0728">SH3 domain</keyword>
<reference evidence="11" key="1">
    <citation type="submission" date="2021-10" db="EMBL/GenBank/DDBJ databases">
        <title>Tropical sea cucumber genome reveals ecological adaptation and Cuvierian tubules defense mechanism.</title>
        <authorList>
            <person name="Chen T."/>
        </authorList>
    </citation>
    <scope>NUCLEOTIDE SEQUENCE</scope>
    <source>
        <strain evidence="11">Nanhai2018</strain>
        <tissue evidence="11">Muscle</tissue>
    </source>
</reference>
<dbReference type="InterPro" id="IPR039360">
    <property type="entry name" value="Ras_GTPase"/>
</dbReference>
<dbReference type="CDD" id="cd11788">
    <property type="entry name" value="SH3_RasGAP"/>
    <property type="match status" value="1"/>
</dbReference>
<feature type="domain" description="Ras-GAP" evidence="10">
    <location>
        <begin position="645"/>
        <end position="844"/>
    </location>
</feature>
<dbReference type="InterPro" id="IPR001936">
    <property type="entry name" value="RasGAP_dom"/>
</dbReference>
<evidence type="ECO:0000259" key="6">
    <source>
        <dbReference type="PROSITE" id="PS50001"/>
    </source>
</evidence>
<dbReference type="Gene3D" id="2.30.30.40">
    <property type="entry name" value="SH3 Domains"/>
    <property type="match status" value="1"/>
</dbReference>
<dbReference type="SMART" id="SM00326">
    <property type="entry name" value="SH3"/>
    <property type="match status" value="1"/>
</dbReference>
<evidence type="ECO:0000256" key="5">
    <source>
        <dbReference type="PROSITE-ProRule" id="PRU00192"/>
    </source>
</evidence>
<dbReference type="OrthoDB" id="1562946at2759"/>
<keyword evidence="3 4" id="KW-0727">SH2 domain</keyword>
<evidence type="ECO:0000259" key="7">
    <source>
        <dbReference type="PROSITE" id="PS50002"/>
    </source>
</evidence>
<evidence type="ECO:0000313" key="11">
    <source>
        <dbReference type="EMBL" id="KAJ8029910.1"/>
    </source>
</evidence>
<feature type="domain" description="SH2" evidence="6">
    <location>
        <begin position="236"/>
        <end position="325"/>
    </location>
</feature>
<dbReference type="InterPro" id="IPR000980">
    <property type="entry name" value="SH2"/>
</dbReference>